<comment type="caution">
    <text evidence="8">The sequence shown here is derived from an EMBL/GenBank/DDBJ whole genome shotgun (WGS) entry which is preliminary data.</text>
</comment>
<feature type="transmembrane region" description="Helical" evidence="6">
    <location>
        <begin position="125"/>
        <end position="147"/>
    </location>
</feature>
<dbReference type="PANTHER" id="PTHR42920:SF5">
    <property type="entry name" value="EAMA DOMAIN-CONTAINING PROTEIN"/>
    <property type="match status" value="1"/>
</dbReference>
<dbReference type="PANTHER" id="PTHR42920">
    <property type="entry name" value="OS03G0707200 PROTEIN-RELATED"/>
    <property type="match status" value="1"/>
</dbReference>
<evidence type="ECO:0000256" key="6">
    <source>
        <dbReference type="SAM" id="Phobius"/>
    </source>
</evidence>
<feature type="transmembrane region" description="Helical" evidence="6">
    <location>
        <begin position="156"/>
        <end position="174"/>
    </location>
</feature>
<keyword evidence="3 6" id="KW-0812">Transmembrane</keyword>
<evidence type="ECO:0000256" key="4">
    <source>
        <dbReference type="ARBA" id="ARBA00022989"/>
    </source>
</evidence>
<feature type="transmembrane region" description="Helical" evidence="6">
    <location>
        <begin position="300"/>
        <end position="318"/>
    </location>
</feature>
<sequence>MEGTLGNPTQTWVKIILASKGGLTPVNVPECINMKNMYYAGLVFLGGCCYGILSTFVKIAYANGFSSGAVTGAQYLFGTMMLWLVLLFTKKEKLSVKESVKLLLSGIPFGLTGIFYYQALQSLSASLAIVFLFQFVWIGSVIEWLVYRLVPDKTKLISIAVLLLGSLLAADVFSKSSSTFTVIGLIWGILAAVSFATFLFLSSAVGSQLPPVQKSALLATGASILVSICYPPVFILEGTMFFSLAPYGLLLGLFGVMLPPLLYSIGMPHIGPSLGTILTSSELPVAILMSSIVLSEPIPPVKWTGVILILIGISLNSLKDSKKTGMLKKTGYQ</sequence>
<evidence type="ECO:0000256" key="3">
    <source>
        <dbReference type="ARBA" id="ARBA00022692"/>
    </source>
</evidence>
<evidence type="ECO:0000313" key="8">
    <source>
        <dbReference type="EMBL" id="MPM32893.1"/>
    </source>
</evidence>
<organism evidence="8">
    <name type="scientific">bioreactor metagenome</name>
    <dbReference type="NCBI Taxonomy" id="1076179"/>
    <lineage>
        <taxon>unclassified sequences</taxon>
        <taxon>metagenomes</taxon>
        <taxon>ecological metagenomes</taxon>
    </lineage>
</organism>
<feature type="transmembrane region" description="Helical" evidence="6">
    <location>
        <begin position="216"/>
        <end position="235"/>
    </location>
</feature>
<feature type="domain" description="EamA" evidence="7">
    <location>
        <begin position="183"/>
        <end position="317"/>
    </location>
</feature>
<dbReference type="EMBL" id="VSSQ01006495">
    <property type="protein sequence ID" value="MPM32893.1"/>
    <property type="molecule type" value="Genomic_DNA"/>
</dbReference>
<dbReference type="AlphaFoldDB" id="A0A644Z2C9"/>
<feature type="transmembrane region" description="Helical" evidence="6">
    <location>
        <begin position="38"/>
        <end position="61"/>
    </location>
</feature>
<evidence type="ECO:0000256" key="2">
    <source>
        <dbReference type="ARBA" id="ARBA00022475"/>
    </source>
</evidence>
<evidence type="ECO:0000256" key="5">
    <source>
        <dbReference type="ARBA" id="ARBA00023136"/>
    </source>
</evidence>
<dbReference type="InterPro" id="IPR037185">
    <property type="entry name" value="EmrE-like"/>
</dbReference>
<feature type="transmembrane region" description="Helical" evidence="6">
    <location>
        <begin position="100"/>
        <end position="119"/>
    </location>
</feature>
<gene>
    <name evidence="8" type="ORF">SDC9_79459</name>
</gene>
<dbReference type="SUPFAM" id="SSF103481">
    <property type="entry name" value="Multidrug resistance efflux transporter EmrE"/>
    <property type="match status" value="2"/>
</dbReference>
<name>A0A644Z2C9_9ZZZZ</name>
<feature type="transmembrane region" description="Helical" evidence="6">
    <location>
        <begin position="180"/>
        <end position="204"/>
    </location>
</feature>
<evidence type="ECO:0000256" key="1">
    <source>
        <dbReference type="ARBA" id="ARBA00004651"/>
    </source>
</evidence>
<comment type="subcellular location">
    <subcellularLocation>
        <location evidence="1">Cell membrane</location>
        <topology evidence="1">Multi-pass membrane protein</topology>
    </subcellularLocation>
</comment>
<keyword evidence="4 6" id="KW-1133">Transmembrane helix</keyword>
<dbReference type="InterPro" id="IPR000620">
    <property type="entry name" value="EamA_dom"/>
</dbReference>
<dbReference type="Pfam" id="PF00892">
    <property type="entry name" value="EamA"/>
    <property type="match status" value="2"/>
</dbReference>
<dbReference type="GO" id="GO:0005886">
    <property type="term" value="C:plasma membrane"/>
    <property type="evidence" value="ECO:0007669"/>
    <property type="project" value="UniProtKB-SubCell"/>
</dbReference>
<feature type="transmembrane region" description="Helical" evidence="6">
    <location>
        <begin position="241"/>
        <end position="262"/>
    </location>
</feature>
<dbReference type="InterPro" id="IPR051258">
    <property type="entry name" value="Diverse_Substrate_Transporter"/>
</dbReference>
<reference evidence="8" key="1">
    <citation type="submission" date="2019-08" db="EMBL/GenBank/DDBJ databases">
        <authorList>
            <person name="Kucharzyk K."/>
            <person name="Murdoch R.W."/>
            <person name="Higgins S."/>
            <person name="Loffler F."/>
        </authorList>
    </citation>
    <scope>NUCLEOTIDE SEQUENCE</scope>
</reference>
<accession>A0A644Z2C9</accession>
<feature type="transmembrane region" description="Helical" evidence="6">
    <location>
        <begin position="274"/>
        <end position="294"/>
    </location>
</feature>
<keyword evidence="5 6" id="KW-0472">Membrane</keyword>
<protein>
    <recommendedName>
        <fullName evidence="7">EamA domain-containing protein</fullName>
    </recommendedName>
</protein>
<keyword evidence="2" id="KW-1003">Cell membrane</keyword>
<proteinExistence type="predicted"/>
<feature type="domain" description="EamA" evidence="7">
    <location>
        <begin position="41"/>
        <end position="168"/>
    </location>
</feature>
<feature type="transmembrane region" description="Helical" evidence="6">
    <location>
        <begin position="67"/>
        <end position="88"/>
    </location>
</feature>
<evidence type="ECO:0000259" key="7">
    <source>
        <dbReference type="Pfam" id="PF00892"/>
    </source>
</evidence>